<keyword evidence="4" id="KW-1185">Reference proteome</keyword>
<gene>
    <name evidence="3" type="ORF">C7448_10456</name>
</gene>
<organism evidence="3 4">
    <name type="scientific">Tenacibaculum gallaicum</name>
    <dbReference type="NCBI Taxonomy" id="561505"/>
    <lineage>
        <taxon>Bacteria</taxon>
        <taxon>Pseudomonadati</taxon>
        <taxon>Bacteroidota</taxon>
        <taxon>Flavobacteriia</taxon>
        <taxon>Flavobacteriales</taxon>
        <taxon>Flavobacteriaceae</taxon>
        <taxon>Tenacibaculum</taxon>
    </lineage>
</organism>
<name>A0A3E0HVG5_9FLAO</name>
<keyword evidence="1" id="KW-0812">Transmembrane</keyword>
<dbReference type="Pfam" id="PF08239">
    <property type="entry name" value="SH3_3"/>
    <property type="match status" value="1"/>
</dbReference>
<dbReference type="OrthoDB" id="1189825at2"/>
<dbReference type="EMBL" id="QUNS01000004">
    <property type="protein sequence ID" value="REH50444.1"/>
    <property type="molecule type" value="Genomic_DNA"/>
</dbReference>
<dbReference type="Proteomes" id="UP000256884">
    <property type="component" value="Unassembled WGS sequence"/>
</dbReference>
<dbReference type="InterPro" id="IPR003646">
    <property type="entry name" value="SH3-like_bac-type"/>
</dbReference>
<keyword evidence="1" id="KW-0472">Membrane</keyword>
<accession>A0A3E0HVG5</accession>
<evidence type="ECO:0000313" key="4">
    <source>
        <dbReference type="Proteomes" id="UP000256884"/>
    </source>
</evidence>
<evidence type="ECO:0000256" key="1">
    <source>
        <dbReference type="SAM" id="Phobius"/>
    </source>
</evidence>
<dbReference type="AlphaFoldDB" id="A0A3E0HVG5"/>
<keyword evidence="1" id="KW-1133">Transmembrane helix</keyword>
<evidence type="ECO:0000259" key="2">
    <source>
        <dbReference type="PROSITE" id="PS51781"/>
    </source>
</evidence>
<proteinExistence type="predicted"/>
<dbReference type="RefSeq" id="WP_115901048.1">
    <property type="nucleotide sequence ID" value="NZ_QUNS01000004.1"/>
</dbReference>
<comment type="caution">
    <text evidence="3">The sequence shown here is derived from an EMBL/GenBank/DDBJ whole genome shotgun (WGS) entry which is preliminary data.</text>
</comment>
<protein>
    <submittedName>
        <fullName evidence="3">SH3 domain-containing protein</fullName>
    </submittedName>
</protein>
<reference evidence="3 4" key="1">
    <citation type="submission" date="2018-08" db="EMBL/GenBank/DDBJ databases">
        <title>Genomic Encyclopedia of Type Strains, Phase IV (KMG-IV): sequencing the most valuable type-strain genomes for metagenomic binning, comparative biology and taxonomic classification.</title>
        <authorList>
            <person name="Goeker M."/>
        </authorList>
    </citation>
    <scope>NUCLEOTIDE SEQUENCE [LARGE SCALE GENOMIC DNA]</scope>
    <source>
        <strain evidence="3 4">DSM 18841</strain>
    </source>
</reference>
<dbReference type="Gene3D" id="2.30.30.40">
    <property type="entry name" value="SH3 Domains"/>
    <property type="match status" value="1"/>
</dbReference>
<dbReference type="PROSITE" id="PS51781">
    <property type="entry name" value="SH3B"/>
    <property type="match status" value="1"/>
</dbReference>
<feature type="transmembrane region" description="Helical" evidence="1">
    <location>
        <begin position="6"/>
        <end position="24"/>
    </location>
</feature>
<feature type="domain" description="SH3b" evidence="2">
    <location>
        <begin position="113"/>
        <end position="177"/>
    </location>
</feature>
<evidence type="ECO:0000313" key="3">
    <source>
        <dbReference type="EMBL" id="REH50444.1"/>
    </source>
</evidence>
<sequence>MNQRTQILSLIAVLLVTFAMVSITKNKKAKERIYSSTILGCNIPPEARCTGSANCRACKNCKYCKHCSRGGSCGVCTKRSRTKSYTKPKQTKQTIFDGRKTNSTLLKEEPYYLKTLLVNKNSLNLRSGPDTSYYVIQELDFGEKLTILATHAKWIKVKVIRTKVIGFVHANGVLLVE</sequence>